<reference evidence="3" key="1">
    <citation type="submission" date="2020-09" db="EMBL/GenBank/DDBJ databases">
        <title>Novel species of Mucilaginibacter isolated from a glacier on the Tibetan Plateau.</title>
        <authorList>
            <person name="Liu Q."/>
            <person name="Xin Y.-H."/>
        </authorList>
    </citation>
    <scope>NUCLEOTIDE SEQUENCE</scope>
    <source>
        <strain evidence="3">ZB1P21</strain>
    </source>
</reference>
<dbReference type="Proteomes" id="UP000619078">
    <property type="component" value="Unassembled WGS sequence"/>
</dbReference>
<evidence type="ECO:0000313" key="3">
    <source>
        <dbReference type="EMBL" id="MBD1393561.1"/>
    </source>
</evidence>
<name>A0A926NLT5_9SPHI</name>
<feature type="compositionally biased region" description="Low complexity" evidence="1">
    <location>
        <begin position="38"/>
        <end position="54"/>
    </location>
</feature>
<evidence type="ECO:0000256" key="1">
    <source>
        <dbReference type="SAM" id="MobiDB-lite"/>
    </source>
</evidence>
<evidence type="ECO:0000313" key="4">
    <source>
        <dbReference type="Proteomes" id="UP000619078"/>
    </source>
</evidence>
<organism evidence="3 4">
    <name type="scientific">Mucilaginibacter glaciei</name>
    <dbReference type="NCBI Taxonomy" id="2772109"/>
    <lineage>
        <taxon>Bacteria</taxon>
        <taxon>Pseudomonadati</taxon>
        <taxon>Bacteroidota</taxon>
        <taxon>Sphingobacteriia</taxon>
        <taxon>Sphingobacteriales</taxon>
        <taxon>Sphingobacteriaceae</taxon>
        <taxon>Mucilaginibacter</taxon>
    </lineage>
</organism>
<proteinExistence type="predicted"/>
<keyword evidence="4" id="KW-1185">Reference proteome</keyword>
<sequence length="84" mass="8171">MKKLFVYTATIAIISVSACTGNNKTGGDKADSGETNVGSSGAADTTAAASSSTAVQRGTAGTDTSSNGKGTATPTVDTPKTNPK</sequence>
<gene>
    <name evidence="3" type="ORF">IDJ76_10675</name>
</gene>
<protein>
    <submittedName>
        <fullName evidence="3">Uncharacterized protein</fullName>
    </submittedName>
</protein>
<keyword evidence="2" id="KW-0732">Signal</keyword>
<feature type="signal peptide" evidence="2">
    <location>
        <begin position="1"/>
        <end position="18"/>
    </location>
</feature>
<feature type="chain" id="PRO_5038071611" evidence="2">
    <location>
        <begin position="19"/>
        <end position="84"/>
    </location>
</feature>
<feature type="region of interest" description="Disordered" evidence="1">
    <location>
        <begin position="19"/>
        <end position="84"/>
    </location>
</feature>
<evidence type="ECO:0000256" key="2">
    <source>
        <dbReference type="SAM" id="SignalP"/>
    </source>
</evidence>
<accession>A0A926NLT5</accession>
<dbReference type="AlphaFoldDB" id="A0A926NLT5"/>
<dbReference type="PROSITE" id="PS51257">
    <property type="entry name" value="PROKAR_LIPOPROTEIN"/>
    <property type="match status" value="1"/>
</dbReference>
<dbReference type="RefSeq" id="WP_191163305.1">
    <property type="nucleotide sequence ID" value="NZ_JACWMX010000004.1"/>
</dbReference>
<feature type="compositionally biased region" description="Polar residues" evidence="1">
    <location>
        <begin position="55"/>
        <end position="84"/>
    </location>
</feature>
<dbReference type="EMBL" id="JACWMX010000004">
    <property type="protein sequence ID" value="MBD1393561.1"/>
    <property type="molecule type" value="Genomic_DNA"/>
</dbReference>
<comment type="caution">
    <text evidence="3">The sequence shown here is derived from an EMBL/GenBank/DDBJ whole genome shotgun (WGS) entry which is preliminary data.</text>
</comment>